<keyword evidence="4" id="KW-0808">Transferase</keyword>
<dbReference type="GO" id="GO:0016301">
    <property type="term" value="F:kinase activity"/>
    <property type="evidence" value="ECO:0007669"/>
    <property type="project" value="UniProtKB-KW"/>
</dbReference>
<evidence type="ECO:0000256" key="7">
    <source>
        <dbReference type="ARBA" id="ARBA00022777"/>
    </source>
</evidence>
<dbReference type="EC" id="2.7.4.9" evidence="2"/>
<comment type="similarity">
    <text evidence="1">Belongs to the thymidylate kinase family.</text>
</comment>
<evidence type="ECO:0000256" key="5">
    <source>
        <dbReference type="ARBA" id="ARBA00022727"/>
    </source>
</evidence>
<dbReference type="PANTHER" id="PTHR10344:SF4">
    <property type="entry name" value="UMP-CMP KINASE 2, MITOCHONDRIAL"/>
    <property type="match status" value="1"/>
</dbReference>
<keyword evidence="11" id="KW-1185">Reference proteome</keyword>
<evidence type="ECO:0000256" key="3">
    <source>
        <dbReference type="ARBA" id="ARBA00017144"/>
    </source>
</evidence>
<proteinExistence type="inferred from homology"/>
<dbReference type="PROSITE" id="PS01331">
    <property type="entry name" value="THYMIDYLATE_KINASE"/>
    <property type="match status" value="1"/>
</dbReference>
<evidence type="ECO:0000256" key="2">
    <source>
        <dbReference type="ARBA" id="ARBA00012980"/>
    </source>
</evidence>
<dbReference type="EMBL" id="BAABFR010000111">
    <property type="protein sequence ID" value="GAA4403655.1"/>
    <property type="molecule type" value="Genomic_DNA"/>
</dbReference>
<evidence type="ECO:0000313" key="11">
    <source>
        <dbReference type="Proteomes" id="UP001500635"/>
    </source>
</evidence>
<dbReference type="Pfam" id="PF02223">
    <property type="entry name" value="Thymidylate_kin"/>
    <property type="match status" value="1"/>
</dbReference>
<keyword evidence="5" id="KW-0545">Nucleotide biosynthesis</keyword>
<organism evidence="10 11">
    <name type="scientific">Tsukamurella soli</name>
    <dbReference type="NCBI Taxonomy" id="644556"/>
    <lineage>
        <taxon>Bacteria</taxon>
        <taxon>Bacillati</taxon>
        <taxon>Actinomycetota</taxon>
        <taxon>Actinomycetes</taxon>
        <taxon>Mycobacteriales</taxon>
        <taxon>Tsukamurellaceae</taxon>
        <taxon>Tsukamurella</taxon>
    </lineage>
</organism>
<evidence type="ECO:0000256" key="6">
    <source>
        <dbReference type="ARBA" id="ARBA00022741"/>
    </source>
</evidence>
<reference evidence="11" key="1">
    <citation type="journal article" date="2019" name="Int. J. Syst. Evol. Microbiol.">
        <title>The Global Catalogue of Microorganisms (GCM) 10K type strain sequencing project: providing services to taxonomists for standard genome sequencing and annotation.</title>
        <authorList>
            <consortium name="The Broad Institute Genomics Platform"/>
            <consortium name="The Broad Institute Genome Sequencing Center for Infectious Disease"/>
            <person name="Wu L."/>
            <person name="Ma J."/>
        </authorList>
    </citation>
    <scope>NUCLEOTIDE SEQUENCE [LARGE SCALE GENOMIC DNA]</scope>
    <source>
        <strain evidence="11">JCM 17688</strain>
    </source>
</reference>
<dbReference type="Proteomes" id="UP001500635">
    <property type="component" value="Unassembled WGS sequence"/>
</dbReference>
<evidence type="ECO:0000259" key="9">
    <source>
        <dbReference type="Pfam" id="PF02223"/>
    </source>
</evidence>
<protein>
    <recommendedName>
        <fullName evidence="3">Thymidylate kinase</fullName>
        <ecNumber evidence="2">2.7.4.9</ecNumber>
    </recommendedName>
</protein>
<keyword evidence="6" id="KW-0547">Nucleotide-binding</keyword>
<dbReference type="PANTHER" id="PTHR10344">
    <property type="entry name" value="THYMIDYLATE KINASE"/>
    <property type="match status" value="1"/>
</dbReference>
<evidence type="ECO:0000256" key="4">
    <source>
        <dbReference type="ARBA" id="ARBA00022679"/>
    </source>
</evidence>
<sequence>MSGSRHRQSRAVSRPSPVSSCFMARLVAIEGLDGAGKNTITRALTAEFAARGATVGSLAFPRYGRSIHADLAAEALHGAHGDTASSVYSMGLLFALDRADARDEIGVLLGGHDVVLLDRYAASSAAYSAARLGEGADGGAAAWVADLEFGRFRLPVPDLQVYLEVPAAVAASRTRSREAADASRARDAYERDGDLQERTGAVYRGLAASGWVSPWYVHADGDSPAELAEAIAAS</sequence>
<dbReference type="InterPro" id="IPR039430">
    <property type="entry name" value="Thymidylate_kin-like_dom"/>
</dbReference>
<dbReference type="NCBIfam" id="NF005923">
    <property type="entry name" value="PRK07933.1"/>
    <property type="match status" value="1"/>
</dbReference>
<dbReference type="SUPFAM" id="SSF52540">
    <property type="entry name" value="P-loop containing nucleoside triphosphate hydrolases"/>
    <property type="match status" value="1"/>
</dbReference>
<name>A0ABP8KBV3_9ACTN</name>
<feature type="domain" description="Thymidylate kinase-like" evidence="9">
    <location>
        <begin position="29"/>
        <end position="185"/>
    </location>
</feature>
<evidence type="ECO:0000313" key="10">
    <source>
        <dbReference type="EMBL" id="GAA4403655.1"/>
    </source>
</evidence>
<keyword evidence="8" id="KW-0067">ATP-binding</keyword>
<comment type="caution">
    <text evidence="10">The sequence shown here is derived from an EMBL/GenBank/DDBJ whole genome shotgun (WGS) entry which is preliminary data.</text>
</comment>
<dbReference type="InterPro" id="IPR027417">
    <property type="entry name" value="P-loop_NTPase"/>
</dbReference>
<dbReference type="Gene3D" id="3.40.50.300">
    <property type="entry name" value="P-loop containing nucleotide triphosphate hydrolases"/>
    <property type="match status" value="1"/>
</dbReference>
<evidence type="ECO:0000256" key="8">
    <source>
        <dbReference type="ARBA" id="ARBA00022840"/>
    </source>
</evidence>
<keyword evidence="7 10" id="KW-0418">Kinase</keyword>
<gene>
    <name evidence="10" type="ORF">GCM10023147_45400</name>
</gene>
<accession>A0ABP8KBV3</accession>
<dbReference type="InterPro" id="IPR018095">
    <property type="entry name" value="Thymidylate_kin_CS"/>
</dbReference>
<evidence type="ECO:0000256" key="1">
    <source>
        <dbReference type="ARBA" id="ARBA00009776"/>
    </source>
</evidence>